<comment type="caution">
    <text evidence="2">The sequence shown here is derived from an EMBL/GenBank/DDBJ whole genome shotgun (WGS) entry which is preliminary data.</text>
</comment>
<dbReference type="PANTHER" id="PTHR33171">
    <property type="entry name" value="LAR_N DOMAIN-CONTAINING PROTEIN"/>
    <property type="match status" value="1"/>
</dbReference>
<dbReference type="EMBL" id="QZKU01000113">
    <property type="protein sequence ID" value="RJP17635.1"/>
    <property type="molecule type" value="Genomic_DNA"/>
</dbReference>
<dbReference type="PANTHER" id="PTHR33171:SF17">
    <property type="entry name" value="LARA-LIKE N-TERMINAL DOMAIN-CONTAINING PROTEIN"/>
    <property type="match status" value="1"/>
</dbReference>
<dbReference type="InterPro" id="IPR048068">
    <property type="entry name" value="LarA-like"/>
</dbReference>
<dbReference type="Gene3D" id="3.90.226.30">
    <property type="match status" value="1"/>
</dbReference>
<reference evidence="2 3" key="1">
    <citation type="journal article" date="2017" name="ISME J.">
        <title>Energy and carbon metabolisms in a deep terrestrial subsurface fluid microbial community.</title>
        <authorList>
            <person name="Momper L."/>
            <person name="Jungbluth S.P."/>
            <person name="Lee M.D."/>
            <person name="Amend J.P."/>
        </authorList>
    </citation>
    <scope>NUCLEOTIDE SEQUENCE [LARGE SCALE GENOMIC DNA]</scope>
    <source>
        <strain evidence="2">SURF_5</strain>
    </source>
</reference>
<dbReference type="InterPro" id="IPR043166">
    <property type="entry name" value="LarA-like_C"/>
</dbReference>
<sequence>MFRMNRKKLFVDRWDEPIEISVPASSVVIQAEPKPDYPALEDPVAAIRDALANPLGMPPLRDLVGSSSKVAIAFDDPLKYGPKHLAVPVLLDELEHAGVKRKNITLISANGTHDKPPKEDFTGFYRGQYPVLPDEIVEEFWPDRFLNHDAHDPAGLINMGTSRMGDLVEHNKILIESDLTVYVGSVFPLIWGGYSGEGVVIGLGSARSIYSHHKFSVIGAPDSVHSDPRMHGYRRHKDAVMDKIEEYIGKKIFYLNGVPDPTGNWAGFFAGHYKAIQQPQWECADRQHLHGSPQADVIIAGMAKYLLYGDTRNPIVNIVGATTIMRSWRNKPVLRKGGVIILVSKCDGCIDPVKHPSYIHALDLFEKSGSAEALEKNHLDSLIRNEELLDRYHNRSAYSPVHPIWLFNENQYALDHAAKVIIATAENPDAPARVGAEYAPTVDDALERAGGITGADSRILVLPNYFSYVPILFLVE</sequence>
<evidence type="ECO:0000313" key="3">
    <source>
        <dbReference type="Proteomes" id="UP000265882"/>
    </source>
</evidence>
<dbReference type="Gene3D" id="3.40.50.11440">
    <property type="match status" value="1"/>
</dbReference>
<dbReference type="GO" id="GO:0050043">
    <property type="term" value="F:lactate racemase activity"/>
    <property type="evidence" value="ECO:0007669"/>
    <property type="project" value="InterPro"/>
</dbReference>
<dbReference type="Proteomes" id="UP000265882">
    <property type="component" value="Unassembled WGS sequence"/>
</dbReference>
<organism evidence="2 3">
    <name type="scientific">Abyssobacteria bacterium (strain SURF_5)</name>
    <dbReference type="NCBI Taxonomy" id="2093360"/>
    <lineage>
        <taxon>Bacteria</taxon>
        <taxon>Pseudomonadati</taxon>
        <taxon>Candidatus Hydrogenedentota</taxon>
        <taxon>Candidatus Abyssobacteria</taxon>
    </lineage>
</organism>
<protein>
    <submittedName>
        <fullName evidence="2">DUF2088 domain-containing protein</fullName>
    </submittedName>
</protein>
<evidence type="ECO:0000259" key="1">
    <source>
        <dbReference type="Pfam" id="PF09861"/>
    </source>
</evidence>
<accession>A0A3A4NG39</accession>
<name>A0A3A4NG39_ABYX5</name>
<gene>
    <name evidence="2" type="ORF">C4520_16030</name>
</gene>
<evidence type="ECO:0000313" key="2">
    <source>
        <dbReference type="EMBL" id="RJP17635.1"/>
    </source>
</evidence>
<dbReference type="Pfam" id="PF09861">
    <property type="entry name" value="Lar_N"/>
    <property type="match status" value="1"/>
</dbReference>
<feature type="domain" description="LarA-like N-terminal" evidence="1">
    <location>
        <begin position="17"/>
        <end position="221"/>
    </location>
</feature>
<dbReference type="InterPro" id="IPR018657">
    <property type="entry name" value="LarA-like_N"/>
</dbReference>
<proteinExistence type="predicted"/>
<dbReference type="AlphaFoldDB" id="A0A3A4NG39"/>